<dbReference type="GO" id="GO:0042157">
    <property type="term" value="P:lipoprotein metabolic process"/>
    <property type="evidence" value="ECO:0007669"/>
    <property type="project" value="InterPro"/>
</dbReference>
<dbReference type="GO" id="GO:0016020">
    <property type="term" value="C:membrane"/>
    <property type="evidence" value="ECO:0007669"/>
    <property type="project" value="TreeGrafter"/>
</dbReference>
<name>A0A3Q2P3Z5_FUNHE</name>
<comment type="similarity">
    <text evidence="1">Belongs to the apolipoprotein L family.</text>
</comment>
<dbReference type="AlphaFoldDB" id="A0A3Q2P3Z5"/>
<dbReference type="Ensembl" id="ENSFHET00000005511.1">
    <property type="protein sequence ID" value="ENSFHEP00000006430.1"/>
    <property type="gene ID" value="ENSFHEG00000007481.1"/>
</dbReference>
<evidence type="ECO:0000256" key="1">
    <source>
        <dbReference type="ARBA" id="ARBA00010090"/>
    </source>
</evidence>
<proteinExistence type="inferred from homology"/>
<sequence>MPQLTAVCLAAEEPQGAFCGWGSEQQSVGFNFPECKRSALTTRVLCQYVTDTLTYMTTVRVFYDQFSEWKKRRQTENDKMMEIKKRADEIDPTFTKSEGKWAKFRNHVKSSFQMNAESKLAELEKKLDEVLKYTLEGLEELNTFVDAVEKLAVTSLHVFTENLILRLPEKIRFDDIQAVIKTARQICPLLLEFKRDAKSFFQPKLYNVEVLTYQLKRYIDTTNTICQSHGESFNLDICLNISEDIAVNPDDLIESEMHKMINHIKQLDKIRMDEHFRMEFLFQKVSSDDFIKIVDDQLPKMQQFLQEVEERAVKLDNMNKGAKISSVTGSSVGVVGGVLSIVGLALIPVTAGVSLGLTIAGVSMGVTSGVNSLVTTLTEIGVNHTQQKKANKAFKGFMEEFQKIQECLSKAMKQSTDILKPKKINVVVGVGKAANNVPAIAKGADAIVDAASALKAAGAGKALDVPEIGQAVVKGPLALSKGARAGFIALNAFFIGMDIFFITKDSMSLAKGNETKVSKFLRARVALFRTQMESWEKIRKSLCQSKKTNKENRNFLQEPFYPGIKKGLV</sequence>
<organism evidence="2 3">
    <name type="scientific">Fundulus heteroclitus</name>
    <name type="common">Killifish</name>
    <name type="synonym">Mummichog</name>
    <dbReference type="NCBI Taxonomy" id="8078"/>
    <lineage>
        <taxon>Eukaryota</taxon>
        <taxon>Metazoa</taxon>
        <taxon>Chordata</taxon>
        <taxon>Craniata</taxon>
        <taxon>Vertebrata</taxon>
        <taxon>Euteleostomi</taxon>
        <taxon>Actinopterygii</taxon>
        <taxon>Neopterygii</taxon>
        <taxon>Teleostei</taxon>
        <taxon>Neoteleostei</taxon>
        <taxon>Acanthomorphata</taxon>
        <taxon>Ovalentaria</taxon>
        <taxon>Atherinomorphae</taxon>
        <taxon>Cyprinodontiformes</taxon>
        <taxon>Fundulidae</taxon>
        <taxon>Fundulus</taxon>
    </lineage>
</organism>
<dbReference type="GO" id="GO:0006869">
    <property type="term" value="P:lipid transport"/>
    <property type="evidence" value="ECO:0007669"/>
    <property type="project" value="InterPro"/>
</dbReference>
<dbReference type="PANTHER" id="PTHR14096:SF57">
    <property type="entry name" value="APOLIPOPROTEIN L4"/>
    <property type="match status" value="1"/>
</dbReference>
<dbReference type="STRING" id="8078.ENSFHEP00000006430"/>
<dbReference type="PANTHER" id="PTHR14096">
    <property type="entry name" value="APOLIPOPROTEIN L"/>
    <property type="match status" value="1"/>
</dbReference>
<dbReference type="GO" id="GO:0005576">
    <property type="term" value="C:extracellular region"/>
    <property type="evidence" value="ECO:0007669"/>
    <property type="project" value="InterPro"/>
</dbReference>
<dbReference type="GO" id="GO:0008289">
    <property type="term" value="F:lipid binding"/>
    <property type="evidence" value="ECO:0007669"/>
    <property type="project" value="InterPro"/>
</dbReference>
<keyword evidence="3" id="KW-1185">Reference proteome</keyword>
<protein>
    <submittedName>
        <fullName evidence="2">Apolipoprotein L</fullName>
    </submittedName>
</protein>
<dbReference type="Pfam" id="PF05461">
    <property type="entry name" value="ApoL"/>
    <property type="match status" value="1"/>
</dbReference>
<evidence type="ECO:0000313" key="2">
    <source>
        <dbReference type="Ensembl" id="ENSFHEP00000006430.1"/>
    </source>
</evidence>
<reference evidence="2" key="2">
    <citation type="submission" date="2025-09" db="UniProtKB">
        <authorList>
            <consortium name="Ensembl"/>
        </authorList>
    </citation>
    <scope>IDENTIFICATION</scope>
</reference>
<dbReference type="InterPro" id="IPR008405">
    <property type="entry name" value="ApoL"/>
</dbReference>
<accession>A0A3Q2P3Z5</accession>
<dbReference type="Proteomes" id="UP000265000">
    <property type="component" value="Unplaced"/>
</dbReference>
<dbReference type="GeneTree" id="ENSGT01030000234599"/>
<reference evidence="2" key="1">
    <citation type="submission" date="2025-08" db="UniProtKB">
        <authorList>
            <consortium name="Ensembl"/>
        </authorList>
    </citation>
    <scope>IDENTIFICATION</scope>
</reference>
<evidence type="ECO:0000313" key="3">
    <source>
        <dbReference type="Proteomes" id="UP000265000"/>
    </source>
</evidence>